<sequence length="326" mass="36092">MSDSSTSRVRRREALRIGAATPKAPVDGAAAIVASCRPGGDEEEMPGYWKVLIENVLDGMDERASWYYDTDSNSNYIIVKDVLGCFSIDYPFSINNDHNVDTRSAQAILRTVGTKHIMKMAAIPQSTLTFVIVHEPADSTNSAPINEVNVPGSSENATNARVPTQEDENAFRKQVYDDGADIMDNDTSIAKSAVFYDTLTKDNYSREYSSLLGLLHLHTPFVLRSLLARFRVVQGKVHGPQCSFLNCLQKFADDRTYGNSGQQADDNSEACSDKEFQAGSDNDSVKPPKSLRQVALRSTSRVQLRATFRIHLSLTSRVHLSYWVGL</sequence>
<feature type="region of interest" description="Disordered" evidence="1">
    <location>
        <begin position="142"/>
        <end position="167"/>
    </location>
</feature>
<organism evidence="2 3">
    <name type="scientific">Karstenula rhodostoma CBS 690.94</name>
    <dbReference type="NCBI Taxonomy" id="1392251"/>
    <lineage>
        <taxon>Eukaryota</taxon>
        <taxon>Fungi</taxon>
        <taxon>Dikarya</taxon>
        <taxon>Ascomycota</taxon>
        <taxon>Pezizomycotina</taxon>
        <taxon>Dothideomycetes</taxon>
        <taxon>Pleosporomycetidae</taxon>
        <taxon>Pleosporales</taxon>
        <taxon>Massarineae</taxon>
        <taxon>Didymosphaeriaceae</taxon>
        <taxon>Karstenula</taxon>
    </lineage>
</organism>
<comment type="caution">
    <text evidence="2">The sequence shown here is derived from an EMBL/GenBank/DDBJ whole genome shotgun (WGS) entry which is preliminary data.</text>
</comment>
<gene>
    <name evidence="2" type="ORF">P171DRAFT_480829</name>
</gene>
<feature type="compositionally biased region" description="Polar residues" evidence="1">
    <location>
        <begin position="151"/>
        <end position="162"/>
    </location>
</feature>
<evidence type="ECO:0000256" key="1">
    <source>
        <dbReference type="SAM" id="MobiDB-lite"/>
    </source>
</evidence>
<proteinExistence type="predicted"/>
<dbReference type="Proteomes" id="UP000799764">
    <property type="component" value="Unassembled WGS sequence"/>
</dbReference>
<dbReference type="EMBL" id="MU001494">
    <property type="protein sequence ID" value="KAF2449762.1"/>
    <property type="molecule type" value="Genomic_DNA"/>
</dbReference>
<dbReference type="AlphaFoldDB" id="A0A9P4PT76"/>
<accession>A0A9P4PT76</accession>
<feature type="region of interest" description="Disordered" evidence="1">
    <location>
        <begin position="258"/>
        <end position="290"/>
    </location>
</feature>
<keyword evidence="3" id="KW-1185">Reference proteome</keyword>
<evidence type="ECO:0000313" key="2">
    <source>
        <dbReference type="EMBL" id="KAF2449762.1"/>
    </source>
</evidence>
<name>A0A9P4PT76_9PLEO</name>
<reference evidence="2" key="1">
    <citation type="journal article" date="2020" name="Stud. Mycol.">
        <title>101 Dothideomycetes genomes: a test case for predicting lifestyles and emergence of pathogens.</title>
        <authorList>
            <person name="Haridas S."/>
            <person name="Albert R."/>
            <person name="Binder M."/>
            <person name="Bloem J."/>
            <person name="Labutti K."/>
            <person name="Salamov A."/>
            <person name="Andreopoulos B."/>
            <person name="Baker S."/>
            <person name="Barry K."/>
            <person name="Bills G."/>
            <person name="Bluhm B."/>
            <person name="Cannon C."/>
            <person name="Castanera R."/>
            <person name="Culley D."/>
            <person name="Daum C."/>
            <person name="Ezra D."/>
            <person name="Gonzalez J."/>
            <person name="Henrissat B."/>
            <person name="Kuo A."/>
            <person name="Liang C."/>
            <person name="Lipzen A."/>
            <person name="Lutzoni F."/>
            <person name="Magnuson J."/>
            <person name="Mondo S."/>
            <person name="Nolan M."/>
            <person name="Ohm R."/>
            <person name="Pangilinan J."/>
            <person name="Park H.-J."/>
            <person name="Ramirez L."/>
            <person name="Alfaro M."/>
            <person name="Sun H."/>
            <person name="Tritt A."/>
            <person name="Yoshinaga Y."/>
            <person name="Zwiers L.-H."/>
            <person name="Turgeon B."/>
            <person name="Goodwin S."/>
            <person name="Spatafora J."/>
            <person name="Crous P."/>
            <person name="Grigoriev I."/>
        </authorList>
    </citation>
    <scope>NUCLEOTIDE SEQUENCE</scope>
    <source>
        <strain evidence="2">CBS 690.94</strain>
    </source>
</reference>
<evidence type="ECO:0000313" key="3">
    <source>
        <dbReference type="Proteomes" id="UP000799764"/>
    </source>
</evidence>
<protein>
    <submittedName>
        <fullName evidence="2">Uncharacterized protein</fullName>
    </submittedName>
</protein>